<proteinExistence type="predicted"/>
<dbReference type="KEGG" id="arf:AR1Y2_3054"/>
<dbReference type="OrthoDB" id="9812605at2"/>
<dbReference type="RefSeq" id="WP_137329722.1">
    <property type="nucleotide sequence ID" value="NZ_CP040058.1"/>
</dbReference>
<protein>
    <recommendedName>
        <fullName evidence="3">HipA-like C-terminal domain-containing protein</fullName>
    </recommendedName>
</protein>
<dbReference type="AlphaFoldDB" id="A0A4P8IFB0"/>
<name>A0A4P8IFB0_9FIRM</name>
<dbReference type="Gene3D" id="1.10.1070.20">
    <property type="match status" value="1"/>
</dbReference>
<evidence type="ECO:0008006" key="3">
    <source>
        <dbReference type="Google" id="ProtNLM"/>
    </source>
</evidence>
<dbReference type="EMBL" id="CP040058">
    <property type="protein sequence ID" value="QCP36508.1"/>
    <property type="molecule type" value="Genomic_DNA"/>
</dbReference>
<reference evidence="1 2" key="1">
    <citation type="submission" date="2019-05" db="EMBL/GenBank/DDBJ databases">
        <title>Complete genome sequencing of Anaerostipes rhamnosivorans.</title>
        <authorList>
            <person name="Bui T.P.N."/>
            <person name="de Vos W.M."/>
        </authorList>
    </citation>
    <scope>NUCLEOTIDE SEQUENCE [LARGE SCALE GENOMIC DNA]</scope>
    <source>
        <strain evidence="1 2">1y2</strain>
    </source>
</reference>
<sequence length="352" mass="40834">MLLMMKDRKVLETMPDGSLKIYNKQLVPFALQKEDLTYEDFIFNWLAVRPLSMGRTNAKNILNNANIPQTPLTIARTSHALNLTDCYWVREENEAITWESNNFYDHPMDEEYADTALTGTPHAINKERIHTPELTAQGVSAKCWIQEADGIYLYKVGKRELPASKILQQLGISHILYEKAELYQNYLSKERLEEIEQSGEIIVKSKLITSKKVSIVSFEEFAVWCANQEKDEFEEARSLDPERYYEMQIADYILNNSDRHVGNWGFYFVTDENRITGLYPLMDHDHAFDENENLMSQTWEGKTLLEAAACAQAVLKLPLKSVFKMERPECLSNREWKAVKTRVQTLLEKSSR</sequence>
<gene>
    <name evidence="1" type="ORF">AR1Y2_3054</name>
</gene>
<evidence type="ECO:0000313" key="1">
    <source>
        <dbReference type="EMBL" id="QCP36508.1"/>
    </source>
</evidence>
<organism evidence="1 2">
    <name type="scientific">Anaerostipes rhamnosivorans</name>
    <dbReference type="NCBI Taxonomy" id="1229621"/>
    <lineage>
        <taxon>Bacteria</taxon>
        <taxon>Bacillati</taxon>
        <taxon>Bacillota</taxon>
        <taxon>Clostridia</taxon>
        <taxon>Lachnospirales</taxon>
        <taxon>Lachnospiraceae</taxon>
        <taxon>Anaerostipes</taxon>
    </lineage>
</organism>
<evidence type="ECO:0000313" key="2">
    <source>
        <dbReference type="Proteomes" id="UP000298653"/>
    </source>
</evidence>
<accession>A0A4P8IFB0</accession>
<dbReference type="Proteomes" id="UP000298653">
    <property type="component" value="Chromosome"/>
</dbReference>
<keyword evidence="2" id="KW-1185">Reference proteome</keyword>